<evidence type="ECO:0000256" key="5">
    <source>
        <dbReference type="ARBA" id="ARBA00022962"/>
    </source>
</evidence>
<gene>
    <name evidence="10 13" type="primary">hisH</name>
    <name evidence="13" type="ORF">GXN74_13120</name>
</gene>
<dbReference type="GO" id="GO:0004359">
    <property type="term" value="F:glutaminase activity"/>
    <property type="evidence" value="ECO:0007669"/>
    <property type="project" value="UniProtKB-EC"/>
</dbReference>
<organism evidence="13 14">
    <name type="scientific">Anaerotalea alkaliphila</name>
    <dbReference type="NCBI Taxonomy" id="2662126"/>
    <lineage>
        <taxon>Bacteria</taxon>
        <taxon>Bacillati</taxon>
        <taxon>Bacillota</taxon>
        <taxon>Clostridia</taxon>
        <taxon>Eubacteriales</taxon>
        <taxon>Anaerotalea</taxon>
    </lineage>
</organism>
<evidence type="ECO:0000256" key="6">
    <source>
        <dbReference type="ARBA" id="ARBA00023102"/>
    </source>
</evidence>
<keyword evidence="10" id="KW-0963">Cytoplasm</keyword>
<evidence type="ECO:0000256" key="11">
    <source>
        <dbReference type="PIRSR" id="PIRSR000495-1"/>
    </source>
</evidence>
<evidence type="ECO:0000259" key="12">
    <source>
        <dbReference type="Pfam" id="PF00117"/>
    </source>
</evidence>
<dbReference type="InterPro" id="IPR029062">
    <property type="entry name" value="Class_I_gatase-like"/>
</dbReference>
<feature type="active site" description="Nucleophile" evidence="10 11">
    <location>
        <position position="80"/>
    </location>
</feature>
<evidence type="ECO:0000256" key="7">
    <source>
        <dbReference type="ARBA" id="ARBA00023239"/>
    </source>
</evidence>
<feature type="active site" evidence="10 11">
    <location>
        <position position="183"/>
    </location>
</feature>
<comment type="caution">
    <text evidence="13">The sequence shown here is derived from an EMBL/GenBank/DDBJ whole genome shotgun (WGS) entry which is preliminary data.</text>
</comment>
<keyword evidence="4 10" id="KW-0378">Hydrolase</keyword>
<dbReference type="EC" id="4.3.2.10" evidence="10"/>
<dbReference type="EC" id="3.5.1.2" evidence="10"/>
<dbReference type="InterPro" id="IPR017926">
    <property type="entry name" value="GATASE"/>
</dbReference>
<comment type="subcellular location">
    <subcellularLocation>
        <location evidence="10">Cytoplasm</location>
    </subcellularLocation>
</comment>
<protein>
    <recommendedName>
        <fullName evidence="10">Imidazole glycerol phosphate synthase subunit HisH</fullName>
        <ecNumber evidence="10">4.3.2.10</ecNumber>
    </recommendedName>
    <alternativeName>
        <fullName evidence="10">IGP synthase glutaminase subunit</fullName>
        <ecNumber evidence="10">3.5.1.2</ecNumber>
    </alternativeName>
    <alternativeName>
        <fullName evidence="10">IGP synthase subunit HisH</fullName>
    </alternativeName>
    <alternativeName>
        <fullName evidence="10">ImGP synthase subunit HisH</fullName>
        <shortName evidence="10">IGPS subunit HisH</shortName>
    </alternativeName>
</protein>
<dbReference type="PROSITE" id="PS51273">
    <property type="entry name" value="GATASE_TYPE_1"/>
    <property type="match status" value="1"/>
</dbReference>
<dbReference type="SUPFAM" id="SSF52317">
    <property type="entry name" value="Class I glutamine amidotransferase-like"/>
    <property type="match status" value="1"/>
</dbReference>
<dbReference type="Gene3D" id="3.40.50.880">
    <property type="match status" value="1"/>
</dbReference>
<reference evidence="13 14" key="1">
    <citation type="submission" date="2020-01" db="EMBL/GenBank/DDBJ databases">
        <title>Anaeroalcalibacter tamaniensis gen. nov., sp. nov., moderately halophilic strictly anaerobic fermenter bacterium from mud volcano of Taman peninsula.</title>
        <authorList>
            <person name="Frolova A."/>
            <person name="Merkel A.Y."/>
            <person name="Slobodkin A.I."/>
        </authorList>
    </citation>
    <scope>NUCLEOTIDE SEQUENCE [LARGE SCALE GENOMIC DNA]</scope>
    <source>
        <strain evidence="13 14">F-3ap</strain>
    </source>
</reference>
<evidence type="ECO:0000256" key="4">
    <source>
        <dbReference type="ARBA" id="ARBA00022801"/>
    </source>
</evidence>
<comment type="subunit">
    <text evidence="2 10">Heterodimer of HisH and HisF.</text>
</comment>
<comment type="catalytic activity">
    <reaction evidence="8 10">
        <text>5-[(5-phospho-1-deoxy-D-ribulos-1-ylimino)methylamino]-1-(5-phospho-beta-D-ribosyl)imidazole-4-carboxamide + L-glutamine = D-erythro-1-(imidazol-4-yl)glycerol 3-phosphate + 5-amino-1-(5-phospho-beta-D-ribosyl)imidazole-4-carboxamide + L-glutamate + H(+)</text>
        <dbReference type="Rhea" id="RHEA:24793"/>
        <dbReference type="ChEBI" id="CHEBI:15378"/>
        <dbReference type="ChEBI" id="CHEBI:29985"/>
        <dbReference type="ChEBI" id="CHEBI:58278"/>
        <dbReference type="ChEBI" id="CHEBI:58359"/>
        <dbReference type="ChEBI" id="CHEBI:58475"/>
        <dbReference type="ChEBI" id="CHEBI:58525"/>
        <dbReference type="EC" id="4.3.2.10"/>
    </reaction>
</comment>
<evidence type="ECO:0000313" key="13">
    <source>
        <dbReference type="EMBL" id="NDL68679.1"/>
    </source>
</evidence>
<feature type="active site" evidence="10 11">
    <location>
        <position position="181"/>
    </location>
</feature>
<comment type="function">
    <text evidence="10">IGPS catalyzes the conversion of PRFAR and glutamine to IGP, AICAR and glutamate. The HisH subunit catalyzes the hydrolysis of glutamine to glutamate and ammonia as part of the synthesis of IGP and AICAR. The resulting ammonia molecule is channeled to the active site of HisF.</text>
</comment>
<dbReference type="InterPro" id="IPR010139">
    <property type="entry name" value="Imidazole-glycPsynth_HisH"/>
</dbReference>
<keyword evidence="7 10" id="KW-0456">Lyase</keyword>
<keyword evidence="14" id="KW-1185">Reference proteome</keyword>
<evidence type="ECO:0000256" key="9">
    <source>
        <dbReference type="ARBA" id="ARBA00049534"/>
    </source>
</evidence>
<dbReference type="PIRSF" id="PIRSF000495">
    <property type="entry name" value="Amidotransf_hisH"/>
    <property type="match status" value="1"/>
</dbReference>
<dbReference type="PANTHER" id="PTHR42701">
    <property type="entry name" value="IMIDAZOLE GLYCEROL PHOSPHATE SYNTHASE SUBUNIT HISH"/>
    <property type="match status" value="1"/>
</dbReference>
<keyword evidence="6 10" id="KW-0368">Histidine biosynthesis</keyword>
<keyword evidence="5 10" id="KW-0315">Glutamine amidotransferase</keyword>
<dbReference type="Pfam" id="PF00117">
    <property type="entry name" value="GATase"/>
    <property type="match status" value="1"/>
</dbReference>
<dbReference type="PROSITE" id="PS51274">
    <property type="entry name" value="GATASE_COBBQ"/>
    <property type="match status" value="1"/>
</dbReference>
<evidence type="ECO:0000313" key="14">
    <source>
        <dbReference type="Proteomes" id="UP000461585"/>
    </source>
</evidence>
<dbReference type="PANTHER" id="PTHR42701:SF1">
    <property type="entry name" value="IMIDAZOLE GLYCEROL PHOSPHATE SYNTHASE SUBUNIT HISH"/>
    <property type="match status" value="1"/>
</dbReference>
<dbReference type="UniPathway" id="UPA00031">
    <property type="reaction ID" value="UER00010"/>
</dbReference>
<dbReference type="NCBIfam" id="TIGR01855">
    <property type="entry name" value="IMP_synth_hisH"/>
    <property type="match status" value="1"/>
</dbReference>
<dbReference type="HAMAP" id="MF_00278">
    <property type="entry name" value="HisH"/>
    <property type="match status" value="1"/>
</dbReference>
<comment type="pathway">
    <text evidence="1 10">Amino-acid biosynthesis; L-histidine biosynthesis; L-histidine from 5-phospho-alpha-D-ribose 1-diphosphate: step 5/9.</text>
</comment>
<dbReference type="GO" id="GO:0016829">
    <property type="term" value="F:lyase activity"/>
    <property type="evidence" value="ECO:0007669"/>
    <property type="project" value="UniProtKB-KW"/>
</dbReference>
<proteinExistence type="inferred from homology"/>
<evidence type="ECO:0000256" key="1">
    <source>
        <dbReference type="ARBA" id="ARBA00005091"/>
    </source>
</evidence>
<dbReference type="GO" id="GO:0005737">
    <property type="term" value="C:cytoplasm"/>
    <property type="evidence" value="ECO:0007669"/>
    <property type="project" value="UniProtKB-SubCell"/>
</dbReference>
<dbReference type="EMBL" id="JAAEEH010000052">
    <property type="protein sequence ID" value="NDL68679.1"/>
    <property type="molecule type" value="Genomic_DNA"/>
</dbReference>
<dbReference type="GO" id="GO:0000107">
    <property type="term" value="F:imidazoleglycerol-phosphate synthase activity"/>
    <property type="evidence" value="ECO:0007669"/>
    <property type="project" value="UniProtKB-UniRule"/>
</dbReference>
<accession>A0A7X5HXW6</accession>
<name>A0A7X5HXW6_9FIRM</name>
<keyword evidence="3 10" id="KW-0028">Amino-acid biosynthesis</keyword>
<dbReference type="CDD" id="cd01748">
    <property type="entry name" value="GATase1_IGP_Synthase"/>
    <property type="match status" value="1"/>
</dbReference>
<dbReference type="Proteomes" id="UP000461585">
    <property type="component" value="Unassembled WGS sequence"/>
</dbReference>
<dbReference type="GO" id="GO:0000105">
    <property type="term" value="P:L-histidine biosynthetic process"/>
    <property type="evidence" value="ECO:0007669"/>
    <property type="project" value="UniProtKB-UniRule"/>
</dbReference>
<comment type="catalytic activity">
    <reaction evidence="9 10">
        <text>L-glutamine + H2O = L-glutamate + NH4(+)</text>
        <dbReference type="Rhea" id="RHEA:15889"/>
        <dbReference type="ChEBI" id="CHEBI:15377"/>
        <dbReference type="ChEBI" id="CHEBI:28938"/>
        <dbReference type="ChEBI" id="CHEBI:29985"/>
        <dbReference type="ChEBI" id="CHEBI:58359"/>
        <dbReference type="EC" id="3.5.1.2"/>
    </reaction>
</comment>
<evidence type="ECO:0000256" key="3">
    <source>
        <dbReference type="ARBA" id="ARBA00022605"/>
    </source>
</evidence>
<evidence type="ECO:0000256" key="8">
    <source>
        <dbReference type="ARBA" id="ARBA00047838"/>
    </source>
</evidence>
<evidence type="ECO:0000256" key="10">
    <source>
        <dbReference type="HAMAP-Rule" id="MF_00278"/>
    </source>
</evidence>
<dbReference type="AlphaFoldDB" id="A0A7X5HXW6"/>
<sequence>MKIGIIDYGMGNLKSVSNALDYIGADHLISSKVEELEVCDKLILPGVGAFKDAVARIRKMGIDAMLHRFHQQGKPLLGICLGMQLLFDSSTEFGEHEGLGLLPGRIVKMEVPLKVPHMGWNSLIIKKEEPMFHGLTPESYVYFVHSYHLETEADVVSATTFYGKEIQIAAQSGNTYALQFHPEKSGDTGLQILKNFIDRT</sequence>
<evidence type="ECO:0000256" key="2">
    <source>
        <dbReference type="ARBA" id="ARBA00011152"/>
    </source>
</evidence>
<feature type="domain" description="Glutamine amidotransferase" evidence="12">
    <location>
        <begin position="5"/>
        <end position="197"/>
    </location>
</feature>
<dbReference type="RefSeq" id="WP_162371399.1">
    <property type="nucleotide sequence ID" value="NZ_JAAEEH010000052.1"/>
</dbReference>